<sequence length="114" mass="13695">KELALRTSKSTHYCNKMQHLLKLSNQQNSNIAQFFDQLSNNEQKEHEFSFAKAISQYDNEIKVYIYNKNFWNKLKSLLNLLEQLVIGIYIFESDIPKLSEFYKWYNKILALEHK</sequence>
<proteinExistence type="predicted"/>
<accession>A0ABN7UUK3</accession>
<feature type="non-terminal residue" evidence="1">
    <location>
        <position position="1"/>
    </location>
</feature>
<dbReference type="Proteomes" id="UP000789901">
    <property type="component" value="Unassembled WGS sequence"/>
</dbReference>
<protein>
    <submittedName>
        <fullName evidence="1">14587_t:CDS:1</fullName>
    </submittedName>
</protein>
<dbReference type="EMBL" id="CAJVQB010006191">
    <property type="protein sequence ID" value="CAG8679172.1"/>
    <property type="molecule type" value="Genomic_DNA"/>
</dbReference>
<gene>
    <name evidence="1" type="ORF">GMARGA_LOCUS10859</name>
</gene>
<organism evidence="1 2">
    <name type="scientific">Gigaspora margarita</name>
    <dbReference type="NCBI Taxonomy" id="4874"/>
    <lineage>
        <taxon>Eukaryota</taxon>
        <taxon>Fungi</taxon>
        <taxon>Fungi incertae sedis</taxon>
        <taxon>Mucoromycota</taxon>
        <taxon>Glomeromycotina</taxon>
        <taxon>Glomeromycetes</taxon>
        <taxon>Diversisporales</taxon>
        <taxon>Gigasporaceae</taxon>
        <taxon>Gigaspora</taxon>
    </lineage>
</organism>
<evidence type="ECO:0000313" key="2">
    <source>
        <dbReference type="Proteomes" id="UP000789901"/>
    </source>
</evidence>
<keyword evidence="2" id="KW-1185">Reference proteome</keyword>
<evidence type="ECO:0000313" key="1">
    <source>
        <dbReference type="EMBL" id="CAG8679172.1"/>
    </source>
</evidence>
<comment type="caution">
    <text evidence="1">The sequence shown here is derived from an EMBL/GenBank/DDBJ whole genome shotgun (WGS) entry which is preliminary data.</text>
</comment>
<name>A0ABN7UUK3_GIGMA</name>
<reference evidence="1 2" key="1">
    <citation type="submission" date="2021-06" db="EMBL/GenBank/DDBJ databases">
        <authorList>
            <person name="Kallberg Y."/>
            <person name="Tangrot J."/>
            <person name="Rosling A."/>
        </authorList>
    </citation>
    <scope>NUCLEOTIDE SEQUENCE [LARGE SCALE GENOMIC DNA]</scope>
    <source>
        <strain evidence="1 2">120-4 pot B 10/14</strain>
    </source>
</reference>